<evidence type="ECO:0000256" key="5">
    <source>
        <dbReference type="ARBA" id="ARBA00023136"/>
    </source>
</evidence>
<keyword evidence="3 7" id="KW-1134">Transmembrane beta strand</keyword>
<dbReference type="Proteomes" id="UP000184474">
    <property type="component" value="Unassembled WGS sequence"/>
</dbReference>
<keyword evidence="2 7" id="KW-0813">Transport</keyword>
<evidence type="ECO:0000313" key="12">
    <source>
        <dbReference type="Proteomes" id="UP000184474"/>
    </source>
</evidence>
<dbReference type="STRING" id="156994.SAMN04488028_10450"/>
<gene>
    <name evidence="11" type="ORF">SAMN04488028_10450</name>
</gene>
<dbReference type="InterPro" id="IPR023996">
    <property type="entry name" value="TonB-dep_OMP_SusC/RagA"/>
</dbReference>
<evidence type="ECO:0000256" key="4">
    <source>
        <dbReference type="ARBA" id="ARBA00022692"/>
    </source>
</evidence>
<dbReference type="NCBIfam" id="TIGR04056">
    <property type="entry name" value="OMP_RagA_SusC"/>
    <property type="match status" value="1"/>
</dbReference>
<dbReference type="InterPro" id="IPR012910">
    <property type="entry name" value="Plug_dom"/>
</dbReference>
<comment type="similarity">
    <text evidence="7">Belongs to the TonB-dependent receptor family.</text>
</comment>
<accession>A0A1M6R678</accession>
<evidence type="ECO:0000256" key="6">
    <source>
        <dbReference type="ARBA" id="ARBA00023237"/>
    </source>
</evidence>
<dbReference type="Pfam" id="PF07715">
    <property type="entry name" value="Plug"/>
    <property type="match status" value="1"/>
</dbReference>
<evidence type="ECO:0000256" key="7">
    <source>
        <dbReference type="PROSITE-ProRule" id="PRU01360"/>
    </source>
</evidence>
<dbReference type="InterPro" id="IPR036942">
    <property type="entry name" value="Beta-barrel_TonB_sf"/>
</dbReference>
<dbReference type="SUPFAM" id="SSF49464">
    <property type="entry name" value="Carboxypeptidase regulatory domain-like"/>
    <property type="match status" value="1"/>
</dbReference>
<organism evidence="11 12">
    <name type="scientific">Reichenbachiella agariperforans</name>
    <dbReference type="NCBI Taxonomy" id="156994"/>
    <lineage>
        <taxon>Bacteria</taxon>
        <taxon>Pseudomonadati</taxon>
        <taxon>Bacteroidota</taxon>
        <taxon>Cytophagia</taxon>
        <taxon>Cytophagales</taxon>
        <taxon>Reichenbachiellaceae</taxon>
        <taxon>Reichenbachiella</taxon>
    </lineage>
</organism>
<dbReference type="RefSeq" id="WP_084190519.1">
    <property type="nucleotide sequence ID" value="NZ_FRAA01000004.1"/>
</dbReference>
<protein>
    <submittedName>
        <fullName evidence="11">TonB-linked outer membrane protein, SusC/RagA family</fullName>
    </submittedName>
</protein>
<evidence type="ECO:0000256" key="8">
    <source>
        <dbReference type="SAM" id="MobiDB-lite"/>
    </source>
</evidence>
<keyword evidence="6 7" id="KW-0998">Cell outer membrane</keyword>
<dbReference type="AlphaFoldDB" id="A0A1M6R678"/>
<keyword evidence="4 7" id="KW-0812">Transmembrane</keyword>
<keyword evidence="5 7" id="KW-0472">Membrane</keyword>
<dbReference type="NCBIfam" id="TIGR04057">
    <property type="entry name" value="SusC_RagA_signa"/>
    <property type="match status" value="1"/>
</dbReference>
<feature type="chain" id="PRO_5012906722" evidence="9">
    <location>
        <begin position="22"/>
        <end position="1047"/>
    </location>
</feature>
<dbReference type="Gene3D" id="2.40.170.20">
    <property type="entry name" value="TonB-dependent receptor, beta-barrel domain"/>
    <property type="match status" value="1"/>
</dbReference>
<dbReference type="EMBL" id="FRAA01000004">
    <property type="protein sequence ID" value="SHK27858.1"/>
    <property type="molecule type" value="Genomic_DNA"/>
</dbReference>
<feature type="region of interest" description="Disordered" evidence="8">
    <location>
        <begin position="479"/>
        <end position="499"/>
    </location>
</feature>
<name>A0A1M6R678_REIAG</name>
<evidence type="ECO:0000256" key="9">
    <source>
        <dbReference type="SAM" id="SignalP"/>
    </source>
</evidence>
<evidence type="ECO:0000256" key="1">
    <source>
        <dbReference type="ARBA" id="ARBA00004571"/>
    </source>
</evidence>
<dbReference type="GO" id="GO:0009279">
    <property type="term" value="C:cell outer membrane"/>
    <property type="evidence" value="ECO:0007669"/>
    <property type="project" value="UniProtKB-SubCell"/>
</dbReference>
<dbReference type="InterPro" id="IPR037066">
    <property type="entry name" value="Plug_dom_sf"/>
</dbReference>
<dbReference type="InterPro" id="IPR039426">
    <property type="entry name" value="TonB-dep_rcpt-like"/>
</dbReference>
<feature type="signal peptide" evidence="9">
    <location>
        <begin position="1"/>
        <end position="21"/>
    </location>
</feature>
<evidence type="ECO:0000259" key="10">
    <source>
        <dbReference type="Pfam" id="PF07715"/>
    </source>
</evidence>
<evidence type="ECO:0000256" key="3">
    <source>
        <dbReference type="ARBA" id="ARBA00022452"/>
    </source>
</evidence>
<sequence>MKRILLICFMLLSALVTESWAQDRTVSGKVTDDTGEGLPGVNVVLKGTTVGSTSDIEGNWKVSVPSDGGVLVFSFVGMTAQEVAIGSRSVIDITMKADAQQLSELVITSYGIARAKDELTYATQKIESKDLVAAEQPQAGIGLVGKVAGMQVNVQNNGVKPDVQIVLRGLNSISKSNAALIVIDGIIATSSAFGDLNPHDIESINVLKGANAAALYGADAVNGALIVTTKRGTGNADKFTVGINTSVTFEEVAYMPDFQSEYGIGWDGHYDPIENTNWGPRYDGVTRQIGPTFPDGYVLETQEVPYAPIQDNLLDFYDRGVTNMNTVYAAGGDETGSFYMSFGNQTTTGIVPDDEFERTTFRVNATKQIGKLKLGVYGGYYQDKTNVVGDQIGDQDRPLYWFILNTQSNIPLTSYKDYDNPASYGYADNYYNAYYQNPYWAIGTNRDEDKTSRLYSVMSASYDILDNLKFVGNVGVNSRQGSGKNHRDRQEYSDELQPAHSTVSSFVEDFEFTDVRYNGNFTFQGSFDIGETFNITPIVGMSFKNDTYRESTIRSNNLSIPGFYDVNSGVIGSTDVDEWTKRQIGVFADVTFGYDNWVFLNATGRQDWTSTLPLDDNTYFYPSVGLSVVLTEGISALKDNDILSYAKLSVSNATVYNDLPVFLINETYRQQNTRDLTGGFENYPAFPLAGQNGYYLSTTTVDANISKEKLNTTEFGATLGFLRGRINLDGAYFITTTTDLITGTTPSRASGASYFYTNIGELQTKGLELALGATILEIGDFSWKANINYTSYESVVKEIKEGLDEIGLDVYTAGYGTYAVKGEAFPQIKAAGYLRNDNGQVIIDSNGNPQVGDVISQGKTTPDYILGGTSRFEYKGLSLSATMDYRTGHVYYEQGSDAMEFTGRSVASVSSNRQDFVWPNSVIDNGDGTYTDNTNIPITGGVMGFWKDRYNEIKENYVKDATALKLREVTLRYAIPSDILEKTKVISRMSVGVFGRNLVTWLPEENRFSDPEFKNTRATDDANGVGIGGYFTSPPTRTYGFNLNIEF</sequence>
<keyword evidence="9" id="KW-0732">Signal</keyword>
<evidence type="ECO:0000256" key="2">
    <source>
        <dbReference type="ARBA" id="ARBA00022448"/>
    </source>
</evidence>
<dbReference type="PROSITE" id="PS52016">
    <property type="entry name" value="TONB_DEPENDENT_REC_3"/>
    <property type="match status" value="1"/>
</dbReference>
<dbReference type="Gene3D" id="2.170.130.10">
    <property type="entry name" value="TonB-dependent receptor, plug domain"/>
    <property type="match status" value="1"/>
</dbReference>
<evidence type="ECO:0000313" key="11">
    <source>
        <dbReference type="EMBL" id="SHK27858.1"/>
    </source>
</evidence>
<dbReference type="InterPro" id="IPR008969">
    <property type="entry name" value="CarboxyPept-like_regulatory"/>
</dbReference>
<feature type="domain" description="TonB-dependent receptor plug" evidence="10">
    <location>
        <begin position="116"/>
        <end position="224"/>
    </location>
</feature>
<dbReference type="InterPro" id="IPR023997">
    <property type="entry name" value="TonB-dep_OMP_SusC/RagA_CS"/>
</dbReference>
<keyword evidence="12" id="KW-1185">Reference proteome</keyword>
<reference evidence="12" key="1">
    <citation type="submission" date="2016-11" db="EMBL/GenBank/DDBJ databases">
        <authorList>
            <person name="Varghese N."/>
            <person name="Submissions S."/>
        </authorList>
    </citation>
    <scope>NUCLEOTIDE SEQUENCE [LARGE SCALE GENOMIC DNA]</scope>
    <source>
        <strain evidence="12">DSM 26134</strain>
    </source>
</reference>
<dbReference type="SUPFAM" id="SSF56935">
    <property type="entry name" value="Porins"/>
    <property type="match status" value="1"/>
</dbReference>
<proteinExistence type="inferred from homology"/>
<comment type="subcellular location">
    <subcellularLocation>
        <location evidence="1 7">Cell outer membrane</location>
        <topology evidence="1 7">Multi-pass membrane protein</topology>
    </subcellularLocation>
</comment>
<dbReference type="Pfam" id="PF13715">
    <property type="entry name" value="CarbopepD_reg_2"/>
    <property type="match status" value="1"/>
</dbReference>